<keyword evidence="3" id="KW-1185">Reference proteome</keyword>
<dbReference type="AlphaFoldDB" id="A0A1E3VNJ2"/>
<name>A0A1E3VNJ2_9HYPH</name>
<evidence type="ECO:0000256" key="1">
    <source>
        <dbReference type="SAM" id="MobiDB-lite"/>
    </source>
</evidence>
<dbReference type="EMBL" id="LPWE01000011">
    <property type="protein sequence ID" value="ODR95100.1"/>
    <property type="molecule type" value="Genomic_DNA"/>
</dbReference>
<accession>A0A1E3VNJ2</accession>
<comment type="caution">
    <text evidence="2">The sequence shown here is derived from an EMBL/GenBank/DDBJ whole genome shotgun (WGS) entry which is preliminary data.</text>
</comment>
<protein>
    <submittedName>
        <fullName evidence="2">Uncharacterized protein</fullName>
    </submittedName>
</protein>
<proteinExistence type="predicted"/>
<feature type="region of interest" description="Disordered" evidence="1">
    <location>
        <begin position="93"/>
        <end position="118"/>
    </location>
</feature>
<organism evidence="2 3">
    <name type="scientific">Methyloceanibacter stevinii</name>
    <dbReference type="NCBI Taxonomy" id="1774970"/>
    <lineage>
        <taxon>Bacteria</taxon>
        <taxon>Pseudomonadati</taxon>
        <taxon>Pseudomonadota</taxon>
        <taxon>Alphaproteobacteria</taxon>
        <taxon>Hyphomicrobiales</taxon>
        <taxon>Hyphomicrobiaceae</taxon>
        <taxon>Methyloceanibacter</taxon>
    </lineage>
</organism>
<evidence type="ECO:0000313" key="2">
    <source>
        <dbReference type="EMBL" id="ODR95100.1"/>
    </source>
</evidence>
<evidence type="ECO:0000313" key="3">
    <source>
        <dbReference type="Proteomes" id="UP000094172"/>
    </source>
</evidence>
<sequence length="118" mass="13243">MITPFAIFGATHNRFSSDVREIFRSDDPAFVQLDLLNERFPASQPDLQIVTESETPFNTKDLEALRALRDNLLKIDGVTGVLSMFTAVTAPEDEDAESLPVFPKTSRNSKTTTPREKR</sequence>
<gene>
    <name evidence="2" type="ORF">AUC70_05075</name>
</gene>
<dbReference type="Proteomes" id="UP000094172">
    <property type="component" value="Unassembled WGS sequence"/>
</dbReference>
<reference evidence="2 3" key="1">
    <citation type="journal article" date="2016" name="Environ. Microbiol.">
        <title>New Methyloceanibacter diversity from North Sea sediments includes methanotroph containing solely the soluble methane monooxygenase.</title>
        <authorList>
            <person name="Vekeman B."/>
            <person name="Kerckhof F.M."/>
            <person name="Cremers G."/>
            <person name="de Vos P."/>
            <person name="Vandamme P."/>
            <person name="Boon N."/>
            <person name="Op den Camp H.J."/>
            <person name="Heylen K."/>
        </authorList>
    </citation>
    <scope>NUCLEOTIDE SEQUENCE [LARGE SCALE GENOMIC DNA]</scope>
    <source>
        <strain evidence="2 3">R-67176</strain>
    </source>
</reference>